<keyword evidence="5" id="KW-0812">Transmembrane</keyword>
<dbReference type="SUPFAM" id="SSF57424">
    <property type="entry name" value="LDL receptor-like module"/>
    <property type="match status" value="1"/>
</dbReference>
<evidence type="ECO:0000256" key="5">
    <source>
        <dbReference type="SAM" id="Phobius"/>
    </source>
</evidence>
<dbReference type="InterPro" id="IPR036055">
    <property type="entry name" value="LDL_receptor-like_sf"/>
</dbReference>
<feature type="compositionally biased region" description="Basic residues" evidence="4">
    <location>
        <begin position="1163"/>
        <end position="1172"/>
    </location>
</feature>
<dbReference type="PROSITE" id="PS01180">
    <property type="entry name" value="CUB"/>
    <property type="match status" value="5"/>
</dbReference>
<reference evidence="7" key="1">
    <citation type="submission" date="2022-12" db="EMBL/GenBank/DDBJ databases">
        <title>Genome assemblies of Blomia tropicalis.</title>
        <authorList>
            <person name="Cui Y."/>
        </authorList>
    </citation>
    <scope>NUCLEOTIDE SEQUENCE</scope>
    <source>
        <tissue evidence="7">Adult mites</tissue>
    </source>
</reference>
<dbReference type="InterPro" id="IPR000859">
    <property type="entry name" value="CUB_dom"/>
</dbReference>
<feature type="transmembrane region" description="Helical" evidence="5">
    <location>
        <begin position="875"/>
        <end position="896"/>
    </location>
</feature>
<evidence type="ECO:0000256" key="1">
    <source>
        <dbReference type="ARBA" id="ARBA00022737"/>
    </source>
</evidence>
<dbReference type="SMART" id="SM00042">
    <property type="entry name" value="CUB"/>
    <property type="match status" value="5"/>
</dbReference>
<dbReference type="Gene3D" id="2.60.120.290">
    <property type="entry name" value="Spermadhesin, CUB domain"/>
    <property type="match status" value="5"/>
</dbReference>
<feature type="domain" description="CUB" evidence="6">
    <location>
        <begin position="655"/>
        <end position="775"/>
    </location>
</feature>
<dbReference type="PANTHER" id="PTHR24251:SF37">
    <property type="entry name" value="CUB DOMAIN-CONTAINING PROTEIN"/>
    <property type="match status" value="1"/>
</dbReference>
<keyword evidence="8" id="KW-1185">Reference proteome</keyword>
<feature type="region of interest" description="Disordered" evidence="4">
    <location>
        <begin position="1057"/>
        <end position="1077"/>
    </location>
</feature>
<dbReference type="PANTHER" id="PTHR24251">
    <property type="entry name" value="OVOCHYMASE-RELATED"/>
    <property type="match status" value="1"/>
</dbReference>
<organism evidence="7 8">
    <name type="scientific">Blomia tropicalis</name>
    <name type="common">Mite</name>
    <dbReference type="NCBI Taxonomy" id="40697"/>
    <lineage>
        <taxon>Eukaryota</taxon>
        <taxon>Metazoa</taxon>
        <taxon>Ecdysozoa</taxon>
        <taxon>Arthropoda</taxon>
        <taxon>Chelicerata</taxon>
        <taxon>Arachnida</taxon>
        <taxon>Acari</taxon>
        <taxon>Acariformes</taxon>
        <taxon>Sarcoptiformes</taxon>
        <taxon>Astigmata</taxon>
        <taxon>Glycyphagoidea</taxon>
        <taxon>Echimyopodidae</taxon>
        <taxon>Blomia</taxon>
    </lineage>
</organism>
<dbReference type="SUPFAM" id="SSF49854">
    <property type="entry name" value="Spermadhesin, CUB domain"/>
    <property type="match status" value="5"/>
</dbReference>
<dbReference type="InterPro" id="IPR002172">
    <property type="entry name" value="LDrepeatLR_classA_rpt"/>
</dbReference>
<dbReference type="SMART" id="SM00192">
    <property type="entry name" value="LDLa"/>
    <property type="match status" value="1"/>
</dbReference>
<comment type="caution">
    <text evidence="7">The sequence shown here is derived from an EMBL/GenBank/DDBJ whole genome shotgun (WGS) entry which is preliminary data.</text>
</comment>
<evidence type="ECO:0000256" key="4">
    <source>
        <dbReference type="SAM" id="MobiDB-lite"/>
    </source>
</evidence>
<sequence length="1172" mass="132994">MLSLYRAFKRQLITFLLVTICNWFIQPCDFRRMIESSGPINLTDIDFANEQSDFHPKYSNIYFTYSGCDRIFISPTVNSTHGSMNGTFNGPTLRHYPPLREDNGNQSESESMTQSSSNQPYSRQCIYTFIAGENERVRLSFSKFSLRSESPDCRHEYIDIYSEIPSIEADLLETPFGGRYCDEIIPPDRISLYQILIVTFYTELPYTIGRERFQGHYEFINATPYIVGDPMPNEVCSFLIHSEQKREGEFMSPTYPGVYPKNMDCYYLFKGVTGQRVKLEFFDFDLYYGGPHCPLDNIRIYDGDSDRAPLINLYCGQQRQLVVFSSGTSLFVHFHTMNRMLDVTNRGFACLFEFSEKFVNLAFITNNENSEYMLGSECDQKILSRKESNGTIYAPNYPFLYHPNVQCKYFLYGLQDGQNLERINFQFEMIHIPSKDVNECSDASVRLYGHTFNVIDDFDYAFCGEIIPPPVISDGPILMVIFNSGSTQGQGFKAHYWFETDFKISGTQAVPGLCQFSYVSSGGDKSGEFNSPRHPSNYPSNTQCIYELIPEPDEQVMLVFNHFRFSDTEVANLGVPGYNEVCTRDWLEIFFIYENGKETFFGRFCAYTTPGPILSDRGVIRVRIVAQTDDTEVSSGFHCQYWFVKNKDAIKASNCGGNITSQSNGIITTPNYPNSYSGNMRQVCNWIITVKPKHRIVLHFDAFSVEGDPPSRGCSGAVVRVWTDPFSSKPIELCGDGLANASRMFLSKSNKLQLIFVTAMKSVGAAGFSAIWTEVLMPELIAEPPPSQMKNKTKGRCPNPMDPIKNAIDHTATNSQTKQSQLNPKQFHCERTEFCIAEHLLCNGIINCGFDDNSDESHCIVMAETDWIQMIGGPLGLLLMVILCCATIVFIGLCFCCRLNEPKMVSDDETNVSIKPRLNQGPERVYHLSNNRSVYPIISRSGSPSRRTEYQSELTGSTPTNQIFDLTHEKRLISSENRSKWSMLPSTSSEGANQLILDDDQTMCHHCPAHLSNDFVLPHDVPLPPLPPIFGYGIAGRRTMSSLSTYYPEQIGNTRKDACTSTSNDHHHSYGSYRTEGHNRKNRVALRDAIANRAQQSSFHTLPHRIQRGPFSISLDDESRELSDDMLIMKQLEHDSLAPNGNCVYDHDDDNTDSSSTLETKQLNRHNRKYIE</sequence>
<feature type="region of interest" description="Disordered" evidence="4">
    <location>
        <begin position="1138"/>
        <end position="1172"/>
    </location>
</feature>
<dbReference type="Proteomes" id="UP001142055">
    <property type="component" value="Chromosome 2"/>
</dbReference>
<evidence type="ECO:0000256" key="2">
    <source>
        <dbReference type="ARBA" id="ARBA00023157"/>
    </source>
</evidence>
<keyword evidence="2" id="KW-1015">Disulfide bond</keyword>
<dbReference type="Gene3D" id="4.10.400.10">
    <property type="entry name" value="Low-density Lipoprotein Receptor"/>
    <property type="match status" value="1"/>
</dbReference>
<feature type="domain" description="CUB" evidence="6">
    <location>
        <begin position="236"/>
        <end position="355"/>
    </location>
</feature>
<feature type="compositionally biased region" description="Low complexity" evidence="4">
    <location>
        <begin position="105"/>
        <end position="119"/>
    </location>
</feature>
<feature type="domain" description="CUB" evidence="6">
    <location>
        <begin position="378"/>
        <end position="499"/>
    </location>
</feature>
<feature type="compositionally biased region" description="Basic and acidic residues" evidence="4">
    <location>
        <begin position="1057"/>
        <end position="1068"/>
    </location>
</feature>
<dbReference type="CDD" id="cd00041">
    <property type="entry name" value="CUB"/>
    <property type="match status" value="5"/>
</dbReference>
<feature type="domain" description="CUB" evidence="6">
    <location>
        <begin position="514"/>
        <end position="644"/>
    </location>
</feature>
<evidence type="ECO:0000259" key="6">
    <source>
        <dbReference type="PROSITE" id="PS01180"/>
    </source>
</evidence>
<feature type="region of interest" description="Disordered" evidence="4">
    <location>
        <begin position="90"/>
        <end position="119"/>
    </location>
</feature>
<dbReference type="Pfam" id="PF00057">
    <property type="entry name" value="Ldl_recept_a"/>
    <property type="match status" value="1"/>
</dbReference>
<feature type="domain" description="CUB" evidence="6">
    <location>
        <begin position="103"/>
        <end position="220"/>
    </location>
</feature>
<dbReference type="InterPro" id="IPR035914">
    <property type="entry name" value="Sperma_CUB_dom_sf"/>
</dbReference>
<dbReference type="Pfam" id="PF00431">
    <property type="entry name" value="CUB"/>
    <property type="match status" value="5"/>
</dbReference>
<dbReference type="OMA" id="NDVECAS"/>
<keyword evidence="1" id="KW-0677">Repeat</keyword>
<keyword evidence="5" id="KW-1133">Transmembrane helix</keyword>
<evidence type="ECO:0000256" key="3">
    <source>
        <dbReference type="PROSITE-ProRule" id="PRU00059"/>
    </source>
</evidence>
<dbReference type="AlphaFoldDB" id="A0A9Q0M433"/>
<gene>
    <name evidence="7" type="ORF">RDWZM_004632</name>
</gene>
<accession>A0A9Q0M433</accession>
<keyword evidence="5" id="KW-0472">Membrane</keyword>
<protein>
    <recommendedName>
        <fullName evidence="6">CUB domain-containing protein</fullName>
    </recommendedName>
</protein>
<proteinExistence type="predicted"/>
<dbReference type="EMBL" id="JAPWDV010000002">
    <property type="protein sequence ID" value="KAJ6218820.1"/>
    <property type="molecule type" value="Genomic_DNA"/>
</dbReference>
<evidence type="ECO:0000313" key="8">
    <source>
        <dbReference type="Proteomes" id="UP001142055"/>
    </source>
</evidence>
<feature type="region of interest" description="Disordered" evidence="4">
    <location>
        <begin position="940"/>
        <end position="959"/>
    </location>
</feature>
<name>A0A9Q0M433_BLOTA</name>
<evidence type="ECO:0000313" key="7">
    <source>
        <dbReference type="EMBL" id="KAJ6218820.1"/>
    </source>
</evidence>
<comment type="caution">
    <text evidence="3">Lacks conserved residue(s) required for the propagation of feature annotation.</text>
</comment>